<dbReference type="GO" id="GO:0019853">
    <property type="term" value="P:L-ascorbic acid biosynthetic process"/>
    <property type="evidence" value="ECO:0007669"/>
    <property type="project" value="UniProtKB-KW"/>
</dbReference>
<keyword evidence="7" id="KW-0060">Ascorbate biosynthesis</keyword>
<evidence type="ECO:0000256" key="3">
    <source>
        <dbReference type="ARBA" id="ARBA00005286"/>
    </source>
</evidence>
<gene>
    <name evidence="16" type="ORF">CYMTET_42541</name>
</gene>
<feature type="binding site" evidence="13">
    <location>
        <position position="9"/>
    </location>
    <ligand>
        <name>substrate</name>
    </ligand>
</feature>
<evidence type="ECO:0000256" key="13">
    <source>
        <dbReference type="PIRSR" id="PIRSR607828-1"/>
    </source>
</evidence>
<evidence type="ECO:0000256" key="7">
    <source>
        <dbReference type="ARBA" id="ARBA00022644"/>
    </source>
</evidence>
<evidence type="ECO:0000256" key="5">
    <source>
        <dbReference type="ARBA" id="ARBA00019269"/>
    </source>
</evidence>
<feature type="binding site" evidence="14">
    <location>
        <position position="206"/>
    </location>
    <ligand>
        <name>Fe cation</name>
        <dbReference type="ChEBI" id="CHEBI:24875"/>
        <label>1</label>
    </ligand>
</feature>
<evidence type="ECO:0000313" key="17">
    <source>
        <dbReference type="Proteomes" id="UP001190700"/>
    </source>
</evidence>
<evidence type="ECO:0000256" key="10">
    <source>
        <dbReference type="ARBA" id="ARBA00023004"/>
    </source>
</evidence>
<comment type="pathway">
    <text evidence="2 15">Polyol metabolism; myo-inositol degradation into D-glucuronate; D-glucuronate from myo-inositol: step 1/1.</text>
</comment>
<evidence type="ECO:0000256" key="14">
    <source>
        <dbReference type="PIRSR" id="PIRSR607828-2"/>
    </source>
</evidence>
<sequence>MNDYGTTFRNYDDKESERQKNVDAFYKENHEKQSYAFVQKQREEWLKLDKDVMSIWDAAELLNELIDESDPDLDLPQIEHLLQTAEGCRSMYPDAEYDWFHLTGFIHDLGKVMSHKKFGELPQWAVVGDTFPVGCAYDKGIILSKYFEDNADFNKPEYRSKCGVYAKNCGLDNVVMSWGHDEYMYQVMKLNGCTLPLAAQYIVRYHSFYAWHTANAYDHLCNETDREMLFWVREFNKNDLYSKSTKTIDIGELKEYYTRLINKYFPAKLRW</sequence>
<evidence type="ECO:0000256" key="11">
    <source>
        <dbReference type="ARBA" id="ARBA00029668"/>
    </source>
</evidence>
<feature type="binding site" evidence="14">
    <location>
        <position position="108"/>
    </location>
    <ligand>
        <name>Fe cation</name>
        <dbReference type="ChEBI" id="CHEBI:24875"/>
        <label>1</label>
    </ligand>
</feature>
<keyword evidence="10 14" id="KW-0408">Iron</keyword>
<organism evidence="16 17">
    <name type="scientific">Cymbomonas tetramitiformis</name>
    <dbReference type="NCBI Taxonomy" id="36881"/>
    <lineage>
        <taxon>Eukaryota</taxon>
        <taxon>Viridiplantae</taxon>
        <taxon>Chlorophyta</taxon>
        <taxon>Pyramimonadophyceae</taxon>
        <taxon>Pyramimonadales</taxon>
        <taxon>Pyramimonadaceae</taxon>
        <taxon>Cymbomonas</taxon>
    </lineage>
</organism>
<dbReference type="Proteomes" id="UP001190700">
    <property type="component" value="Unassembled WGS sequence"/>
</dbReference>
<evidence type="ECO:0000256" key="2">
    <source>
        <dbReference type="ARBA" id="ARBA00005167"/>
    </source>
</evidence>
<evidence type="ECO:0000256" key="9">
    <source>
        <dbReference type="ARBA" id="ARBA00023002"/>
    </source>
</evidence>
<feature type="binding site" evidence="13">
    <location>
        <begin position="206"/>
        <end position="207"/>
    </location>
    <ligand>
        <name>substrate</name>
    </ligand>
</feature>
<evidence type="ECO:0000256" key="8">
    <source>
        <dbReference type="ARBA" id="ARBA00022723"/>
    </source>
</evidence>
<feature type="binding site" evidence="13">
    <location>
        <begin position="67"/>
        <end position="69"/>
    </location>
    <ligand>
        <name>substrate</name>
    </ligand>
</feature>
<dbReference type="GO" id="GO:0005737">
    <property type="term" value="C:cytoplasm"/>
    <property type="evidence" value="ECO:0007669"/>
    <property type="project" value="UniProtKB-SubCell"/>
</dbReference>
<reference evidence="16 17" key="1">
    <citation type="journal article" date="2015" name="Genome Biol. Evol.">
        <title>Comparative Genomics of a Bacterivorous Green Alga Reveals Evolutionary Causalities and Consequences of Phago-Mixotrophic Mode of Nutrition.</title>
        <authorList>
            <person name="Burns J.A."/>
            <person name="Paasch A."/>
            <person name="Narechania A."/>
            <person name="Kim E."/>
        </authorList>
    </citation>
    <scope>NUCLEOTIDE SEQUENCE [LARGE SCALE GENOMIC DNA]</scope>
    <source>
        <strain evidence="16 17">PLY_AMNH</strain>
    </source>
</reference>
<dbReference type="EC" id="1.13.99.1" evidence="4 15"/>
<keyword evidence="9 15" id="KW-0560">Oxidoreductase</keyword>
<keyword evidence="8 14" id="KW-0479">Metal-binding</keyword>
<dbReference type="EMBL" id="LGRX02028519">
    <property type="protein sequence ID" value="KAK3247977.1"/>
    <property type="molecule type" value="Genomic_DNA"/>
</dbReference>
<dbReference type="PANTHER" id="PTHR12588:SF0">
    <property type="entry name" value="INOSITOL OXYGENASE"/>
    <property type="match status" value="1"/>
</dbReference>
<feature type="binding site" evidence="14">
    <location>
        <position position="107"/>
    </location>
    <ligand>
        <name>Fe cation</name>
        <dbReference type="ChEBI" id="CHEBI:24875"/>
        <label>1</label>
    </ligand>
</feature>
<evidence type="ECO:0000256" key="12">
    <source>
        <dbReference type="ARBA" id="ARBA00048271"/>
    </source>
</evidence>
<dbReference type="SUPFAM" id="SSF109604">
    <property type="entry name" value="HD-domain/PDEase-like"/>
    <property type="match status" value="1"/>
</dbReference>
<feature type="binding site" evidence="13">
    <location>
        <begin position="128"/>
        <end position="129"/>
    </location>
    <ligand>
        <name>substrate</name>
    </ligand>
</feature>
<name>A0AAE0C624_9CHLO</name>
<dbReference type="GO" id="GO:0005506">
    <property type="term" value="F:iron ion binding"/>
    <property type="evidence" value="ECO:0007669"/>
    <property type="project" value="InterPro"/>
</dbReference>
<dbReference type="InterPro" id="IPR007828">
    <property type="entry name" value="Inositol_oxygenase"/>
</dbReference>
<comment type="caution">
    <text evidence="16">The sequence shown here is derived from an EMBL/GenBank/DDBJ whole genome shotgun (WGS) entry which is preliminary data.</text>
</comment>
<feature type="binding site" evidence="14">
    <location>
        <position position="180"/>
    </location>
    <ligand>
        <name>Fe cation</name>
        <dbReference type="ChEBI" id="CHEBI:24875"/>
        <label>1</label>
    </ligand>
</feature>
<evidence type="ECO:0000256" key="15">
    <source>
        <dbReference type="RuleBase" id="RU367039"/>
    </source>
</evidence>
<comment type="subcellular location">
    <subcellularLocation>
        <location evidence="1 15">Cytoplasm</location>
    </subcellularLocation>
</comment>
<dbReference type="GO" id="GO:0050113">
    <property type="term" value="F:inositol oxygenase activity"/>
    <property type="evidence" value="ECO:0007669"/>
    <property type="project" value="UniProtKB-UniRule"/>
</dbReference>
<keyword evidence="17" id="KW-1185">Reference proteome</keyword>
<feature type="binding site" evidence="13">
    <location>
        <position position="111"/>
    </location>
    <ligand>
        <name>substrate</name>
    </ligand>
</feature>
<dbReference type="GO" id="GO:0019310">
    <property type="term" value="P:inositol catabolic process"/>
    <property type="evidence" value="ECO:0007669"/>
    <property type="project" value="UniProtKB-UniRule"/>
</dbReference>
<feature type="binding site" evidence="14">
    <location>
        <position position="239"/>
    </location>
    <ligand>
        <name>Fe cation</name>
        <dbReference type="ChEBI" id="CHEBI:24875"/>
        <label>1</label>
    </ligand>
</feature>
<keyword evidence="6 15" id="KW-0963">Cytoplasm</keyword>
<evidence type="ECO:0000256" key="4">
    <source>
        <dbReference type="ARBA" id="ARBA00011919"/>
    </source>
</evidence>
<comment type="similarity">
    <text evidence="3 15">Belongs to the myo-inositol oxygenase family.</text>
</comment>
<evidence type="ECO:0000256" key="1">
    <source>
        <dbReference type="ARBA" id="ARBA00004496"/>
    </source>
</evidence>
<evidence type="ECO:0000256" key="6">
    <source>
        <dbReference type="ARBA" id="ARBA00022490"/>
    </source>
</evidence>
<comment type="cofactor">
    <cofactor evidence="14 15">
        <name>Fe cation</name>
        <dbReference type="ChEBI" id="CHEBI:24875"/>
    </cofactor>
    <text evidence="14 15">Binds 2 iron ions per subunit.</text>
</comment>
<comment type="catalytic activity">
    <reaction evidence="12 15">
        <text>myo-inositol + O2 = D-glucuronate + H2O + H(+)</text>
        <dbReference type="Rhea" id="RHEA:23696"/>
        <dbReference type="ChEBI" id="CHEBI:15377"/>
        <dbReference type="ChEBI" id="CHEBI:15378"/>
        <dbReference type="ChEBI" id="CHEBI:15379"/>
        <dbReference type="ChEBI" id="CHEBI:17268"/>
        <dbReference type="ChEBI" id="CHEBI:58720"/>
        <dbReference type="EC" id="1.13.99.1"/>
    </reaction>
</comment>
<dbReference type="PANTHER" id="PTHR12588">
    <property type="entry name" value="MYOINOSITOL OXYGENASE"/>
    <property type="match status" value="1"/>
</dbReference>
<accession>A0AAE0C624</accession>
<dbReference type="AlphaFoldDB" id="A0AAE0C624"/>
<proteinExistence type="inferred from homology"/>
<evidence type="ECO:0000313" key="16">
    <source>
        <dbReference type="EMBL" id="KAK3247977.1"/>
    </source>
</evidence>
<protein>
    <recommendedName>
        <fullName evidence="5 15">Inositol oxygenase</fullName>
        <ecNumber evidence="4 15">1.13.99.1</ecNumber>
    </recommendedName>
    <alternativeName>
        <fullName evidence="11 15">Myo-inositol oxygenase</fullName>
    </alternativeName>
</protein>
<dbReference type="Pfam" id="PF05153">
    <property type="entry name" value="MIOX"/>
    <property type="match status" value="1"/>
</dbReference>
<feature type="binding site" evidence="14">
    <location>
        <position position="80"/>
    </location>
    <ligand>
        <name>Fe cation</name>
        <dbReference type="ChEBI" id="CHEBI:24875"/>
        <label>1</label>
    </ligand>
</feature>